<gene>
    <name evidence="1" type="ORF">A9Z60_03155</name>
</gene>
<evidence type="ECO:0000313" key="2">
    <source>
        <dbReference type="Proteomes" id="UP000092671"/>
    </source>
</evidence>
<organism evidence="1 2">
    <name type="scientific">Moraxella nonliquefaciens</name>
    <dbReference type="NCBI Taxonomy" id="478"/>
    <lineage>
        <taxon>Bacteria</taxon>
        <taxon>Pseudomonadati</taxon>
        <taxon>Pseudomonadota</taxon>
        <taxon>Gammaproteobacteria</taxon>
        <taxon>Moraxellales</taxon>
        <taxon>Moraxellaceae</taxon>
        <taxon>Moraxella</taxon>
    </lineage>
</organism>
<dbReference type="AlphaFoldDB" id="A0A1B8PJ25"/>
<name>A0A1B8PJ25_MORNO</name>
<comment type="caution">
    <text evidence="1">The sequence shown here is derived from an EMBL/GenBank/DDBJ whole genome shotgun (WGS) entry which is preliminary data.</text>
</comment>
<dbReference type="EMBL" id="LZDN01000034">
    <property type="protein sequence ID" value="OBX49642.1"/>
    <property type="molecule type" value="Genomic_DNA"/>
</dbReference>
<dbReference type="Proteomes" id="UP000092671">
    <property type="component" value="Unassembled WGS sequence"/>
</dbReference>
<sequence length="70" mass="8325">MYFYKIFYKLITQLFLIDTGSGEYLPLNNYLTIMGIADIIRDFDKTMYIHVPINYGQAEDDTKKMFIKIN</sequence>
<reference evidence="1 2" key="1">
    <citation type="submission" date="2016-06" db="EMBL/GenBank/DDBJ databases">
        <title>Draft genome of Moraxella nonliquefaciens CCUG 60284.</title>
        <authorList>
            <person name="Salva-Serra F."/>
            <person name="Engstrom-Jakobsson H."/>
            <person name="Thorell K."/>
            <person name="Gonzales-Siles L."/>
            <person name="Karlsson R."/>
            <person name="Boulund F."/>
            <person name="Engstrand L."/>
            <person name="Kristiansson E."/>
            <person name="Moore E."/>
        </authorList>
    </citation>
    <scope>NUCLEOTIDE SEQUENCE [LARGE SCALE GENOMIC DNA]</scope>
    <source>
        <strain evidence="1 2">CCUG 60284</strain>
    </source>
</reference>
<accession>A0A1B8PJ25</accession>
<evidence type="ECO:0000313" key="1">
    <source>
        <dbReference type="EMBL" id="OBX49642.1"/>
    </source>
</evidence>
<protein>
    <submittedName>
        <fullName evidence="1">Uncharacterized protein</fullName>
    </submittedName>
</protein>
<proteinExistence type="predicted"/>